<keyword evidence="5" id="KW-1185">Reference proteome</keyword>
<dbReference type="OrthoDB" id="2152029at2759"/>
<evidence type="ECO:0000313" key="4">
    <source>
        <dbReference type="EMBL" id="KDN65193.1"/>
    </source>
</evidence>
<dbReference type="InterPro" id="IPR013094">
    <property type="entry name" value="AB_hydrolase_3"/>
</dbReference>
<feature type="domain" description="Alpha/beta hydrolase fold-3" evidence="3">
    <location>
        <begin position="127"/>
        <end position="342"/>
    </location>
</feature>
<dbReference type="PANTHER" id="PTHR48081">
    <property type="entry name" value="AB HYDROLASE SUPERFAMILY PROTEIN C4A8.06C"/>
    <property type="match status" value="1"/>
</dbReference>
<evidence type="ECO:0000259" key="3">
    <source>
        <dbReference type="Pfam" id="PF07859"/>
    </source>
</evidence>
<accession>A0A066X7U5</accession>
<organism evidence="4 5">
    <name type="scientific">Colletotrichum sublineola</name>
    <name type="common">Sorghum anthracnose fungus</name>
    <dbReference type="NCBI Taxonomy" id="1173701"/>
    <lineage>
        <taxon>Eukaryota</taxon>
        <taxon>Fungi</taxon>
        <taxon>Dikarya</taxon>
        <taxon>Ascomycota</taxon>
        <taxon>Pezizomycotina</taxon>
        <taxon>Sordariomycetes</taxon>
        <taxon>Hypocreomycetidae</taxon>
        <taxon>Glomerellales</taxon>
        <taxon>Glomerellaceae</taxon>
        <taxon>Colletotrichum</taxon>
        <taxon>Colletotrichum graminicola species complex</taxon>
    </lineage>
</organism>
<dbReference type="InterPro" id="IPR029058">
    <property type="entry name" value="AB_hydrolase_fold"/>
</dbReference>
<reference evidence="5" key="1">
    <citation type="journal article" date="2014" name="Genome Announc.">
        <title>Draft genome sequence of Colletotrichum sublineola, a destructive pathogen of cultivated sorghum.</title>
        <authorList>
            <person name="Baroncelli R."/>
            <person name="Sanz-Martin J.M."/>
            <person name="Rech G.E."/>
            <person name="Sukno S.A."/>
            <person name="Thon M.R."/>
        </authorList>
    </citation>
    <scope>NUCLEOTIDE SEQUENCE [LARGE SCALE GENOMIC DNA]</scope>
    <source>
        <strain evidence="5">TX430BB</strain>
    </source>
</reference>
<comment type="caution">
    <text evidence="4">The sequence shown here is derived from an EMBL/GenBank/DDBJ whole genome shotgun (WGS) entry which is preliminary data.</text>
</comment>
<evidence type="ECO:0000256" key="2">
    <source>
        <dbReference type="SAM" id="Phobius"/>
    </source>
</evidence>
<evidence type="ECO:0000256" key="1">
    <source>
        <dbReference type="ARBA" id="ARBA00022801"/>
    </source>
</evidence>
<dbReference type="Gene3D" id="3.40.50.1820">
    <property type="entry name" value="alpha/beta hydrolase"/>
    <property type="match status" value="1"/>
</dbReference>
<keyword evidence="2" id="KW-0812">Transmembrane</keyword>
<dbReference type="eggNOG" id="ENOG502S30A">
    <property type="taxonomic scope" value="Eukaryota"/>
</dbReference>
<dbReference type="GO" id="GO:0016787">
    <property type="term" value="F:hydrolase activity"/>
    <property type="evidence" value="ECO:0007669"/>
    <property type="project" value="UniProtKB-KW"/>
</dbReference>
<dbReference type="OMA" id="GWAMPAD"/>
<dbReference type="PANTHER" id="PTHR48081:SF31">
    <property type="entry name" value="STERYL ACETYL HYDROLASE MUG81-RELATED"/>
    <property type="match status" value="1"/>
</dbReference>
<gene>
    <name evidence="4" type="ORF">CSUB01_03531</name>
</gene>
<protein>
    <submittedName>
        <fullName evidence="4">Putative alpha/beta hydrolase fold protein</fullName>
    </submittedName>
</protein>
<dbReference type="SUPFAM" id="SSF53474">
    <property type="entry name" value="alpha/beta-Hydrolases"/>
    <property type="match status" value="1"/>
</dbReference>
<keyword evidence="1 4" id="KW-0378">Hydrolase</keyword>
<dbReference type="Pfam" id="PF07859">
    <property type="entry name" value="Abhydrolase_3"/>
    <property type="match status" value="1"/>
</dbReference>
<dbReference type="Proteomes" id="UP000027238">
    <property type="component" value="Unassembled WGS sequence"/>
</dbReference>
<dbReference type="AlphaFoldDB" id="A0A066X7U5"/>
<keyword evidence="2" id="KW-0472">Membrane</keyword>
<dbReference type="HOGENOM" id="CLU_042179_2_1_1"/>
<dbReference type="EMBL" id="JMSE01001054">
    <property type="protein sequence ID" value="KDN65193.1"/>
    <property type="molecule type" value="Genomic_DNA"/>
</dbReference>
<proteinExistence type="predicted"/>
<feature type="transmembrane region" description="Helical" evidence="2">
    <location>
        <begin position="12"/>
        <end position="31"/>
    </location>
</feature>
<evidence type="ECO:0000313" key="5">
    <source>
        <dbReference type="Proteomes" id="UP000027238"/>
    </source>
</evidence>
<dbReference type="STRING" id="1173701.A0A066X7U5"/>
<sequence length="380" mass="41730">MASAHTPLGPPGVLTMLIRLLFVVPLLLSTVIRGLPIAIRRGVSIRFWLLSAYYRVVLGYLKPEEIQTLAAPARRAYPKWLAKKRANTSRPEDAGALNWLVEDVEPLDEMGARIMWLGDRKRAAKVVLFFHGGGYVAPIMSGHFTWCWNCYVGGGPGAENKVAVAVLEYTLCPQAQYPTQLRQAVAALNRILKSGIAPGNLMMGGDSAGGNLTCQVISHILRPHPDVEPVRLPAQLAGVFMVSPLVTLRTDTASFRDNDAVDMLSRAIVARGNAYIFPAEPPKRRAANPHRPMPLDGDSEWFGEIQNIARSVYFTTGGQEVFRDDVRAFAEAVSRCNPDLDFKLDVAANEVHDSILLEAQFGVTGDATKRMRQWASKCLA</sequence>
<dbReference type="InterPro" id="IPR050300">
    <property type="entry name" value="GDXG_lipolytic_enzyme"/>
</dbReference>
<name>A0A066X7U5_COLSU</name>
<keyword evidence="2" id="KW-1133">Transmembrane helix</keyword>